<reference evidence="3" key="2">
    <citation type="journal article" date="2023" name="ISME Commun">
        <title>Characterization of a bloom-associated alphaproteobacterial lineage, 'Candidatus Phycosocius': insights into freshwater algal-bacterial interactions.</title>
        <authorList>
            <person name="Tanabe Y."/>
            <person name="Yamaguchi H."/>
            <person name="Yoshida M."/>
            <person name="Kai A."/>
            <person name="Okazaki Y."/>
        </authorList>
    </citation>
    <scope>NUCLEOTIDE SEQUENCE</scope>
    <source>
        <strain evidence="3">BOTRYCO-1</strain>
    </source>
</reference>
<feature type="compositionally biased region" description="Low complexity" evidence="1">
    <location>
        <begin position="614"/>
        <end position="629"/>
    </location>
</feature>
<feature type="transmembrane region" description="Helical" evidence="2">
    <location>
        <begin position="267"/>
        <end position="286"/>
    </location>
</feature>
<feature type="transmembrane region" description="Helical" evidence="2">
    <location>
        <begin position="369"/>
        <end position="389"/>
    </location>
</feature>
<accession>A0ABQ4PWL5</accession>
<feature type="transmembrane region" description="Helical" evidence="2">
    <location>
        <begin position="336"/>
        <end position="357"/>
    </location>
</feature>
<reference evidence="3" key="1">
    <citation type="submission" date="2021-05" db="EMBL/GenBank/DDBJ databases">
        <authorList>
            <person name="Tanabe Y."/>
        </authorList>
    </citation>
    <scope>NUCLEOTIDE SEQUENCE</scope>
    <source>
        <strain evidence="3">BOTRYCO-1</strain>
    </source>
</reference>
<dbReference type="EMBL" id="BPFZ01000010">
    <property type="protein sequence ID" value="GIU67454.1"/>
    <property type="molecule type" value="Genomic_DNA"/>
</dbReference>
<feature type="transmembrane region" description="Helical" evidence="2">
    <location>
        <begin position="163"/>
        <end position="187"/>
    </location>
</feature>
<feature type="transmembrane region" description="Helical" evidence="2">
    <location>
        <begin position="65"/>
        <end position="84"/>
    </location>
</feature>
<sequence>MALQGNAPPLGVIEMIPVSHPLSERAALFVRLWVGLIIGLIVAFLVDDKGLKISESVLSADWQDVLAQCLVLVAFIICAGASVMRRVSLAIWTALSAALLLLILWHIRIYSGDRNSSELQFILIVLALVFIANELVSSADQARKPFAPYELYFDEAWKRGAQLILAIGFTLLFWGILWMGAALLGFIGFNWLEELLKNVFFAFPVTGLAFASAVHLGDIQPKLLVNVRGLALGVLAWLLPVITLIGTIFGISLAFSGLQPLWDTKAATVTLLGACIGFVLLINAAFQQDETDHKVHVVLKWSVKLAALLLLVFAMLAAWSLGLRINQYGLTIDRTFAGMVVVIALAYGIGYSTAVFWRGPWMELLKPLNIGLAVFKCIVFIAILTPLAAPARLSVDNQVKRLTSGVTKPDTFDWGFLRYDTGTYGTKAIDQLIQSPNATIAKMAAHAKAEKMDVRHALFGDNDLSQAQRPDLSKLEVVLPKGAALPASFVAENFNKEVEDFVPDCLVRKPKDDPWTCKAAMLDLDGDAQPEVLIMTPSGDVTAFKQWRNKWVLIRGNVDPSQKLATESFKKADIRVVNPLFKDVMIGETRVQFLAKHRSPDIILDANPPPPTAPKAQSKKPAAQAPSKP</sequence>
<evidence type="ECO:0000313" key="4">
    <source>
        <dbReference type="Proteomes" id="UP001161064"/>
    </source>
</evidence>
<organism evidence="3 4">
    <name type="scientific">Candidatus Phycosocius spiralis</name>
    <dbReference type="NCBI Taxonomy" id="2815099"/>
    <lineage>
        <taxon>Bacteria</taxon>
        <taxon>Pseudomonadati</taxon>
        <taxon>Pseudomonadota</taxon>
        <taxon>Alphaproteobacteria</taxon>
        <taxon>Caulobacterales</taxon>
        <taxon>Caulobacterales incertae sedis</taxon>
        <taxon>Candidatus Phycosocius</taxon>
    </lineage>
</organism>
<keyword evidence="2" id="KW-0812">Transmembrane</keyword>
<feature type="transmembrane region" description="Helical" evidence="2">
    <location>
        <begin position="89"/>
        <end position="107"/>
    </location>
</feature>
<feature type="transmembrane region" description="Helical" evidence="2">
    <location>
        <begin position="199"/>
        <end position="217"/>
    </location>
</feature>
<feature type="region of interest" description="Disordered" evidence="1">
    <location>
        <begin position="601"/>
        <end position="629"/>
    </location>
</feature>
<gene>
    <name evidence="3" type="ORF">PsB1_1608</name>
</gene>
<evidence type="ECO:0000313" key="3">
    <source>
        <dbReference type="EMBL" id="GIU67454.1"/>
    </source>
</evidence>
<protein>
    <submittedName>
        <fullName evidence="3">DUF4153 domain-containing protein</fullName>
    </submittedName>
</protein>
<keyword evidence="2" id="KW-0472">Membrane</keyword>
<evidence type="ECO:0000256" key="1">
    <source>
        <dbReference type="SAM" id="MobiDB-lite"/>
    </source>
</evidence>
<name>A0ABQ4PWL5_9PROT</name>
<dbReference type="Proteomes" id="UP001161064">
    <property type="component" value="Unassembled WGS sequence"/>
</dbReference>
<keyword evidence="4" id="KW-1185">Reference proteome</keyword>
<feature type="transmembrane region" description="Helical" evidence="2">
    <location>
        <begin position="298"/>
        <end position="321"/>
    </location>
</feature>
<keyword evidence="2" id="KW-1133">Transmembrane helix</keyword>
<feature type="transmembrane region" description="Helical" evidence="2">
    <location>
        <begin position="28"/>
        <end position="45"/>
    </location>
</feature>
<feature type="transmembrane region" description="Helical" evidence="2">
    <location>
        <begin position="119"/>
        <end position="136"/>
    </location>
</feature>
<comment type="caution">
    <text evidence="3">The sequence shown here is derived from an EMBL/GenBank/DDBJ whole genome shotgun (WGS) entry which is preliminary data.</text>
</comment>
<evidence type="ECO:0000256" key="2">
    <source>
        <dbReference type="SAM" id="Phobius"/>
    </source>
</evidence>
<feature type="transmembrane region" description="Helical" evidence="2">
    <location>
        <begin position="229"/>
        <end position="255"/>
    </location>
</feature>
<proteinExistence type="predicted"/>